<gene>
    <name evidence="2" type="ORF">Sango_2820200</name>
</gene>
<sequence>MWGLILVDEPKRSKRARVVKDSGSDFVTYNVEDDSVTFKDDMASSEAKQLKEAVKSEMASIVSNGTWVLVDLPSGCTTIGSLALVYNILIHQMDVKTTFLYGELEEEIYMDQPKGFVAHELRYSQIIGSLQYLGNGTRPDISFSISKLARYTSYPNKTQWGAFDSVLRYLKGTVYWLYIMADSLLFLRDIVMLTR</sequence>
<dbReference type="Pfam" id="PF07727">
    <property type="entry name" value="RVT_2"/>
    <property type="match status" value="1"/>
</dbReference>
<protein>
    <submittedName>
        <fullName evidence="2">Retrovirus-related Pol polyprotein from transposon TNT 1-94</fullName>
    </submittedName>
</protein>
<reference evidence="2" key="2">
    <citation type="journal article" date="2024" name="Plant">
        <title>Genomic evolution and insights into agronomic trait innovations of Sesamum species.</title>
        <authorList>
            <person name="Miao H."/>
            <person name="Wang L."/>
            <person name="Qu L."/>
            <person name="Liu H."/>
            <person name="Sun Y."/>
            <person name="Le M."/>
            <person name="Wang Q."/>
            <person name="Wei S."/>
            <person name="Zheng Y."/>
            <person name="Lin W."/>
            <person name="Duan Y."/>
            <person name="Cao H."/>
            <person name="Xiong S."/>
            <person name="Wang X."/>
            <person name="Wei L."/>
            <person name="Li C."/>
            <person name="Ma Q."/>
            <person name="Ju M."/>
            <person name="Zhao R."/>
            <person name="Li G."/>
            <person name="Mu C."/>
            <person name="Tian Q."/>
            <person name="Mei H."/>
            <person name="Zhang T."/>
            <person name="Gao T."/>
            <person name="Zhang H."/>
        </authorList>
    </citation>
    <scope>NUCLEOTIDE SEQUENCE</scope>
    <source>
        <strain evidence="2">K16</strain>
    </source>
</reference>
<dbReference type="InterPro" id="IPR013103">
    <property type="entry name" value="RVT_2"/>
</dbReference>
<reference evidence="2" key="1">
    <citation type="submission" date="2020-06" db="EMBL/GenBank/DDBJ databases">
        <authorList>
            <person name="Li T."/>
            <person name="Hu X."/>
            <person name="Zhang T."/>
            <person name="Song X."/>
            <person name="Zhang H."/>
            <person name="Dai N."/>
            <person name="Sheng W."/>
            <person name="Hou X."/>
            <person name="Wei L."/>
        </authorList>
    </citation>
    <scope>NUCLEOTIDE SEQUENCE</scope>
    <source>
        <strain evidence="2">K16</strain>
        <tissue evidence="2">Leaf</tissue>
    </source>
</reference>
<evidence type="ECO:0000313" key="3">
    <source>
        <dbReference type="Proteomes" id="UP001289374"/>
    </source>
</evidence>
<organism evidence="2 3">
    <name type="scientific">Sesamum angolense</name>
    <dbReference type="NCBI Taxonomy" id="2727404"/>
    <lineage>
        <taxon>Eukaryota</taxon>
        <taxon>Viridiplantae</taxon>
        <taxon>Streptophyta</taxon>
        <taxon>Embryophyta</taxon>
        <taxon>Tracheophyta</taxon>
        <taxon>Spermatophyta</taxon>
        <taxon>Magnoliopsida</taxon>
        <taxon>eudicotyledons</taxon>
        <taxon>Gunneridae</taxon>
        <taxon>Pentapetalae</taxon>
        <taxon>asterids</taxon>
        <taxon>lamiids</taxon>
        <taxon>Lamiales</taxon>
        <taxon>Pedaliaceae</taxon>
        <taxon>Sesamum</taxon>
    </lineage>
</organism>
<dbReference type="AlphaFoldDB" id="A0AAE1T875"/>
<keyword evidence="3" id="KW-1185">Reference proteome</keyword>
<feature type="domain" description="Reverse transcriptase Ty1/copia-type" evidence="1">
    <location>
        <begin position="81"/>
        <end position="119"/>
    </location>
</feature>
<name>A0AAE1T875_9LAMI</name>
<proteinExistence type="predicted"/>
<dbReference type="EMBL" id="JACGWL010000625">
    <property type="protein sequence ID" value="KAK4382982.1"/>
    <property type="molecule type" value="Genomic_DNA"/>
</dbReference>
<dbReference type="PANTHER" id="PTHR11439">
    <property type="entry name" value="GAG-POL-RELATED RETROTRANSPOSON"/>
    <property type="match status" value="1"/>
</dbReference>
<evidence type="ECO:0000259" key="1">
    <source>
        <dbReference type="Pfam" id="PF07727"/>
    </source>
</evidence>
<evidence type="ECO:0000313" key="2">
    <source>
        <dbReference type="EMBL" id="KAK4382982.1"/>
    </source>
</evidence>
<dbReference type="Proteomes" id="UP001289374">
    <property type="component" value="Unassembled WGS sequence"/>
</dbReference>
<dbReference type="PANTHER" id="PTHR11439:SF463">
    <property type="entry name" value="REVERSE TRANSCRIPTASE TY1_COPIA-TYPE DOMAIN-CONTAINING PROTEIN"/>
    <property type="match status" value="1"/>
</dbReference>
<accession>A0AAE1T875</accession>
<comment type="caution">
    <text evidence="2">The sequence shown here is derived from an EMBL/GenBank/DDBJ whole genome shotgun (WGS) entry which is preliminary data.</text>
</comment>